<feature type="region of interest" description="Disordered" evidence="1">
    <location>
        <begin position="664"/>
        <end position="726"/>
    </location>
</feature>
<accession>A0AAE0FLA2</accession>
<name>A0AAE0FLA2_9CHLO</name>
<reference evidence="4 5" key="1">
    <citation type="journal article" date="2015" name="Genome Biol. Evol.">
        <title>Comparative Genomics of a Bacterivorous Green Alga Reveals Evolutionary Causalities and Consequences of Phago-Mixotrophic Mode of Nutrition.</title>
        <authorList>
            <person name="Burns J.A."/>
            <person name="Paasch A."/>
            <person name="Narechania A."/>
            <person name="Kim E."/>
        </authorList>
    </citation>
    <scope>NUCLEOTIDE SEQUENCE [LARGE SCALE GENOMIC DNA]</scope>
    <source>
        <strain evidence="4 5">PLY_AMNH</strain>
    </source>
</reference>
<evidence type="ECO:0000256" key="1">
    <source>
        <dbReference type="SAM" id="MobiDB-lite"/>
    </source>
</evidence>
<keyword evidence="2" id="KW-0812">Transmembrane</keyword>
<proteinExistence type="predicted"/>
<evidence type="ECO:0000256" key="2">
    <source>
        <dbReference type="SAM" id="Phobius"/>
    </source>
</evidence>
<dbReference type="PANTHER" id="PTHR11319:SF35">
    <property type="entry name" value="OUTER MEMBRANE PROTEIN PMPC-RELATED"/>
    <property type="match status" value="1"/>
</dbReference>
<feature type="transmembrane region" description="Helical" evidence="2">
    <location>
        <begin position="544"/>
        <end position="564"/>
    </location>
</feature>
<keyword evidence="2" id="KW-0472">Membrane</keyword>
<feature type="transmembrane region" description="Helical" evidence="2">
    <location>
        <begin position="259"/>
        <end position="278"/>
    </location>
</feature>
<dbReference type="AlphaFoldDB" id="A0AAE0FLA2"/>
<comment type="caution">
    <text evidence="4">The sequence shown here is derived from an EMBL/GenBank/DDBJ whole genome shotgun (WGS) entry which is preliminary data.</text>
</comment>
<organism evidence="4 5">
    <name type="scientific">Cymbomonas tetramitiformis</name>
    <dbReference type="NCBI Taxonomy" id="36881"/>
    <lineage>
        <taxon>Eukaryota</taxon>
        <taxon>Viridiplantae</taxon>
        <taxon>Chlorophyta</taxon>
        <taxon>Pyramimonadophyceae</taxon>
        <taxon>Pyramimonadales</taxon>
        <taxon>Pyramimonadaceae</taxon>
        <taxon>Cymbomonas</taxon>
    </lineage>
</organism>
<keyword evidence="5" id="KW-1185">Reference proteome</keyword>
<feature type="transmembrane region" description="Helical" evidence="2">
    <location>
        <begin position="515"/>
        <end position="537"/>
    </location>
</feature>
<feature type="transmembrane region" description="Helical" evidence="2">
    <location>
        <begin position="487"/>
        <end position="509"/>
    </location>
</feature>
<feature type="transmembrane region" description="Helical" evidence="2">
    <location>
        <begin position="344"/>
        <end position="365"/>
    </location>
</feature>
<dbReference type="Gene3D" id="2.10.50.10">
    <property type="entry name" value="Tumor Necrosis Factor Receptor, subunit A, domain 2"/>
    <property type="match status" value="1"/>
</dbReference>
<feature type="transmembrane region" description="Helical" evidence="2">
    <location>
        <begin position="576"/>
        <end position="600"/>
    </location>
</feature>
<dbReference type="Pfam" id="PF07699">
    <property type="entry name" value="Ephrin_rec_like"/>
    <property type="match status" value="1"/>
</dbReference>
<sequence>MEAARTFTPAAGATSCALCPPGSFQPYSGEIRCHPCPIGTYMDAEGGATCASCTAGTFAEHTGAVACTRCPPNTNNFIPQNFPEGRQALFVPGNLSDCLPEEGFYGVRGAEPTECPKGATCCQCLHCDAWKVHGYTDRRACDERLMARLREYEEDFCPEPCTGGTVVPVARPGYIRSSRAWDIILRCPLTQSCDGAVYQYQSATGTWWGAGSSTDKSQEYSIGYCHASNEKELCGACARGHTLHNRQCRKCAQDTVTRTVLFMVFLLITTSLLIYTVVNSASFFKSGALSVFINFMHTQATFFRYDMGWPEEINTFMRIASLFTIDFSILSPQCTITIDFYELWALTMTMPLTLPVILLVLYYGVRWMGYMEKISNRKVQLWQAYLNNAFFSAGSFIYTSVVINAFSIMNCQALEDGSYYLTMHPAYECYSGLWWSYFIYGAIGCALYAVGFPLGTFLYLHWNRHRLRQPLFKKSCGSMYMVFHEDFYWWSTLVSHTTKLFLITMVVVFSDNIPIQVWAALIVLLGNIILGFLYSPFRFEYNNFLDSLAAVTCYVTLSSGLYYYSEKLNQREERIITFGLLAALAATLLVLLHGVVYDFLNYHAPNLKNVKALSFIFRLRMMEKLFSTKTAMQHKMHWAHRDKILGKAVLRAIDSMQCRKSPPSRLQCFGSKSRTLPPPIESIESETSREDASEDIESETSREDAPEDLNHHVPEPSKNDGIPIDFTVPGGSYANNCFGVEKEEPSIA</sequence>
<dbReference type="Proteomes" id="UP001190700">
    <property type="component" value="Unassembled WGS sequence"/>
</dbReference>
<dbReference type="PANTHER" id="PTHR11319">
    <property type="entry name" value="G PROTEIN-COUPLED RECEPTOR-RELATED"/>
    <property type="match status" value="1"/>
</dbReference>
<evidence type="ECO:0000259" key="3">
    <source>
        <dbReference type="Pfam" id="PF07699"/>
    </source>
</evidence>
<dbReference type="InterPro" id="IPR011641">
    <property type="entry name" value="Tyr-kin_ephrin_A/B_rcpt-like"/>
</dbReference>
<evidence type="ECO:0000313" key="4">
    <source>
        <dbReference type="EMBL" id="KAK3261779.1"/>
    </source>
</evidence>
<evidence type="ECO:0000313" key="5">
    <source>
        <dbReference type="Proteomes" id="UP001190700"/>
    </source>
</evidence>
<feature type="transmembrane region" description="Helical" evidence="2">
    <location>
        <begin position="385"/>
        <end position="409"/>
    </location>
</feature>
<dbReference type="PROSITE" id="PS51257">
    <property type="entry name" value="PROKAR_LIPOPROTEIN"/>
    <property type="match status" value="1"/>
</dbReference>
<feature type="transmembrane region" description="Helical" evidence="2">
    <location>
        <begin position="437"/>
        <end position="460"/>
    </location>
</feature>
<protein>
    <recommendedName>
        <fullName evidence="3">Tyrosine-protein kinase ephrin type A/B receptor-like domain-containing protein</fullName>
    </recommendedName>
</protein>
<dbReference type="EMBL" id="LGRX02016672">
    <property type="protein sequence ID" value="KAK3261779.1"/>
    <property type="molecule type" value="Genomic_DNA"/>
</dbReference>
<keyword evidence="2" id="KW-1133">Transmembrane helix</keyword>
<feature type="compositionally biased region" description="Basic and acidic residues" evidence="1">
    <location>
        <begin position="699"/>
        <end position="718"/>
    </location>
</feature>
<dbReference type="SMART" id="SM01411">
    <property type="entry name" value="Ephrin_rec_like"/>
    <property type="match status" value="1"/>
</dbReference>
<feature type="domain" description="Tyrosine-protein kinase ephrin type A/B receptor-like" evidence="3">
    <location>
        <begin position="39"/>
        <end position="75"/>
    </location>
</feature>
<gene>
    <name evidence="4" type="ORF">CYMTET_29329</name>
</gene>